<name>A0AAV7MD63_PLEWA</name>
<proteinExistence type="predicted"/>
<evidence type="ECO:0000313" key="3">
    <source>
        <dbReference type="Proteomes" id="UP001066276"/>
    </source>
</evidence>
<accession>A0AAV7MD63</accession>
<evidence type="ECO:0000256" key="1">
    <source>
        <dbReference type="SAM" id="MobiDB-lite"/>
    </source>
</evidence>
<feature type="compositionally biased region" description="Basic and acidic residues" evidence="1">
    <location>
        <begin position="60"/>
        <end position="74"/>
    </location>
</feature>
<gene>
    <name evidence="2" type="ORF">NDU88_005545</name>
</gene>
<dbReference type="EMBL" id="JANPWB010000014">
    <property type="protein sequence ID" value="KAJ1100459.1"/>
    <property type="molecule type" value="Genomic_DNA"/>
</dbReference>
<reference evidence="2" key="1">
    <citation type="journal article" date="2022" name="bioRxiv">
        <title>Sequencing and chromosome-scale assembly of the giantPleurodeles waltlgenome.</title>
        <authorList>
            <person name="Brown T."/>
            <person name="Elewa A."/>
            <person name="Iarovenko S."/>
            <person name="Subramanian E."/>
            <person name="Araus A.J."/>
            <person name="Petzold A."/>
            <person name="Susuki M."/>
            <person name="Suzuki K.-i.T."/>
            <person name="Hayashi T."/>
            <person name="Toyoda A."/>
            <person name="Oliveira C."/>
            <person name="Osipova E."/>
            <person name="Leigh N.D."/>
            <person name="Simon A."/>
            <person name="Yun M.H."/>
        </authorList>
    </citation>
    <scope>NUCLEOTIDE SEQUENCE</scope>
    <source>
        <strain evidence="2">20211129_DDA</strain>
        <tissue evidence="2">Liver</tissue>
    </source>
</reference>
<evidence type="ECO:0000313" key="2">
    <source>
        <dbReference type="EMBL" id="KAJ1100459.1"/>
    </source>
</evidence>
<keyword evidence="3" id="KW-1185">Reference proteome</keyword>
<sequence>MSEVCGRYRVTSMSSTSSVCRFWPRSKTKQSVPLWCSPGLLGSDSLMCVSLLLSLPGSDLKGRNPKQDVAHDTNRPPVPTKGWSRPCEAALYIGDERVPESPRRPQWTTERSEDGLKLRAPRRSPHQKTKRQVARGALIPEARPASVPRGTFSIPHTWLKCGAAARRRAQHRQAASAAKEKNKTGTINVTGGSAPAR</sequence>
<feature type="region of interest" description="Disordered" evidence="1">
    <location>
        <begin position="59"/>
        <end position="81"/>
    </location>
</feature>
<organism evidence="2 3">
    <name type="scientific">Pleurodeles waltl</name>
    <name type="common">Iberian ribbed newt</name>
    <dbReference type="NCBI Taxonomy" id="8319"/>
    <lineage>
        <taxon>Eukaryota</taxon>
        <taxon>Metazoa</taxon>
        <taxon>Chordata</taxon>
        <taxon>Craniata</taxon>
        <taxon>Vertebrata</taxon>
        <taxon>Euteleostomi</taxon>
        <taxon>Amphibia</taxon>
        <taxon>Batrachia</taxon>
        <taxon>Caudata</taxon>
        <taxon>Salamandroidea</taxon>
        <taxon>Salamandridae</taxon>
        <taxon>Pleurodelinae</taxon>
        <taxon>Pleurodeles</taxon>
    </lineage>
</organism>
<feature type="region of interest" description="Disordered" evidence="1">
    <location>
        <begin position="164"/>
        <end position="197"/>
    </location>
</feature>
<feature type="compositionally biased region" description="Basic residues" evidence="1">
    <location>
        <begin position="119"/>
        <end position="133"/>
    </location>
</feature>
<dbReference type="AlphaFoldDB" id="A0AAV7MD63"/>
<protein>
    <submittedName>
        <fullName evidence="2">Uncharacterized protein</fullName>
    </submittedName>
</protein>
<feature type="region of interest" description="Disordered" evidence="1">
    <location>
        <begin position="98"/>
        <end position="134"/>
    </location>
</feature>
<comment type="caution">
    <text evidence="2">The sequence shown here is derived from an EMBL/GenBank/DDBJ whole genome shotgun (WGS) entry which is preliminary data.</text>
</comment>
<dbReference type="Proteomes" id="UP001066276">
    <property type="component" value="Chromosome 10"/>
</dbReference>